<feature type="compositionally biased region" description="Basic residues" evidence="1">
    <location>
        <begin position="7"/>
        <end position="17"/>
    </location>
</feature>
<name>A0ABU2BFX1_9MICC</name>
<dbReference type="RefSeq" id="WP_310289076.1">
    <property type="nucleotide sequence ID" value="NZ_BAAAWO010000001.1"/>
</dbReference>
<comment type="caution">
    <text evidence="2">The sequence shown here is derived from an EMBL/GenBank/DDBJ whole genome shotgun (WGS) entry which is preliminary data.</text>
</comment>
<evidence type="ECO:0000313" key="2">
    <source>
        <dbReference type="EMBL" id="MDR7357542.1"/>
    </source>
</evidence>
<dbReference type="EMBL" id="JAVDYI010000001">
    <property type="protein sequence ID" value="MDR7357542.1"/>
    <property type="molecule type" value="Genomic_DNA"/>
</dbReference>
<reference evidence="2 3" key="1">
    <citation type="submission" date="2023-07" db="EMBL/GenBank/DDBJ databases">
        <title>Sequencing the genomes of 1000 actinobacteria strains.</title>
        <authorList>
            <person name="Klenk H.-P."/>
        </authorList>
    </citation>
    <scope>NUCLEOTIDE SEQUENCE [LARGE SCALE GENOMIC DNA]</scope>
    <source>
        <strain evidence="2 3">DSM 20167</strain>
    </source>
</reference>
<feature type="region of interest" description="Disordered" evidence="1">
    <location>
        <begin position="302"/>
        <end position="324"/>
    </location>
</feature>
<proteinExistence type="predicted"/>
<dbReference type="Proteomes" id="UP001183817">
    <property type="component" value="Unassembled WGS sequence"/>
</dbReference>
<evidence type="ECO:0000313" key="3">
    <source>
        <dbReference type="Proteomes" id="UP001183817"/>
    </source>
</evidence>
<evidence type="ECO:0000256" key="1">
    <source>
        <dbReference type="SAM" id="MobiDB-lite"/>
    </source>
</evidence>
<sequence length="324" mass="35372">MGQTLRGARRRRPRRHATGGTIPRNVTPRYTEGMDQHRGADVFPDPDRAPGKELMGHFRRLARSSPWLWNTLQIRIGVTDKERQALAFAAPSLPTHLTVLIRRPDAIRVEDEDGAVLFRTEHIYDSRDAGFVAATRKSWLLPPQLLAPVYGDDGLVSRRPEAAYGNALMPVGLWSAFLDPVEIAGFAPAPADMAFPHPSTIHSLRVFTDESGRECIEAELSRGHSYAPVINDAPLLGTGLTLIRLDRATGVCVLRRVLDGPDAGLEHRAVITAVDEYMIDGLFTQPLASLSDVRHAPVWPIPGLADTPGPQTPGSARHRGGPAA</sequence>
<gene>
    <name evidence="2" type="ORF">J2S64_001233</name>
</gene>
<feature type="region of interest" description="Disordered" evidence="1">
    <location>
        <begin position="1"/>
        <end position="37"/>
    </location>
</feature>
<protein>
    <submittedName>
        <fullName evidence="2">Uncharacterized protein</fullName>
    </submittedName>
</protein>
<organism evidence="2 3">
    <name type="scientific">Paeniglutamicibacter sulfureus</name>
    <dbReference type="NCBI Taxonomy" id="43666"/>
    <lineage>
        <taxon>Bacteria</taxon>
        <taxon>Bacillati</taxon>
        <taxon>Actinomycetota</taxon>
        <taxon>Actinomycetes</taxon>
        <taxon>Micrococcales</taxon>
        <taxon>Micrococcaceae</taxon>
        <taxon>Paeniglutamicibacter</taxon>
    </lineage>
</organism>
<accession>A0ABU2BFX1</accession>
<keyword evidence="3" id="KW-1185">Reference proteome</keyword>